<dbReference type="PANTHER" id="PTHR43818">
    <property type="entry name" value="BCDNA.GH03377"/>
    <property type="match status" value="1"/>
</dbReference>
<evidence type="ECO:0000256" key="1">
    <source>
        <dbReference type="ARBA" id="ARBA00023002"/>
    </source>
</evidence>
<dbReference type="Gene3D" id="3.30.360.10">
    <property type="entry name" value="Dihydrodipicolinate Reductase, domain 2"/>
    <property type="match status" value="1"/>
</dbReference>
<dbReference type="SUPFAM" id="SSF55347">
    <property type="entry name" value="Glyceraldehyde-3-phosphate dehydrogenase-like, C-terminal domain"/>
    <property type="match status" value="1"/>
</dbReference>
<dbReference type="Pfam" id="PF01408">
    <property type="entry name" value="GFO_IDH_MocA"/>
    <property type="match status" value="1"/>
</dbReference>
<dbReference type="PANTHER" id="PTHR43818:SF11">
    <property type="entry name" value="BCDNA.GH03377"/>
    <property type="match status" value="1"/>
</dbReference>
<keyword evidence="1" id="KW-0560">Oxidoreductase</keyword>
<dbReference type="GO" id="GO:0000166">
    <property type="term" value="F:nucleotide binding"/>
    <property type="evidence" value="ECO:0007669"/>
    <property type="project" value="InterPro"/>
</dbReference>
<dbReference type="OrthoDB" id="9781031at2"/>
<feature type="domain" description="Gfo/Idh/MocA-like oxidoreductase N-terminal" evidence="2">
    <location>
        <begin position="1"/>
        <end position="116"/>
    </location>
</feature>
<dbReference type="InterPro" id="IPR055170">
    <property type="entry name" value="GFO_IDH_MocA-like_dom"/>
</dbReference>
<keyword evidence="5" id="KW-1185">Reference proteome</keyword>
<feature type="domain" description="GFO/IDH/MocA-like oxidoreductase" evidence="3">
    <location>
        <begin position="129"/>
        <end position="261"/>
    </location>
</feature>
<dbReference type="Pfam" id="PF22725">
    <property type="entry name" value="GFO_IDH_MocA_C3"/>
    <property type="match status" value="1"/>
</dbReference>
<gene>
    <name evidence="4" type="ORF">DFR24_3069</name>
</gene>
<comment type="caution">
    <text evidence="4">The sequence shown here is derived from an EMBL/GenBank/DDBJ whole genome shotgun (WGS) entry which is preliminary data.</text>
</comment>
<dbReference type="AlphaFoldDB" id="A0A4R7P4J3"/>
<name>A0A4R7P4J3_9GAMM</name>
<sequence>MRIAVIGCGYVADFYMATLANHPELKLQGVHDRDAARAKAFAAFHRIERIYPALDDALADPQVELVVNLTNPSSHYAVSRAALEAGKHVYSEKPLAMQLEQAEHLVALAEQHGLQVNSAPCSVLSETAQTLWKALRENRIGTPRLIYAELDDGNVPRRDYQNWISASGAPWPAKDEFEVGCTLEHAGYYLTWLTAFFGPATRITSFARNVQPDKGIALDVQTADFATACVEFASGPVARFTCSLYAPHDHWLRIFGDEGTLATQNVWDYGSRVTLATRNRFTGRAEKYPTLARLVGLGPATVSLVRKRRFEYRTKGSNPMDFCRGIAETAAAAREGRDSRLSSRWSLHVNELVLAMQHPERYGVVREVKSRFEPLAPMPWAS</sequence>
<evidence type="ECO:0000313" key="4">
    <source>
        <dbReference type="EMBL" id="TDU28694.1"/>
    </source>
</evidence>
<protein>
    <submittedName>
        <fullName evidence="4">Putative dehydrogenase</fullName>
    </submittedName>
</protein>
<accession>A0A4R7P4J3</accession>
<dbReference type="SUPFAM" id="SSF51735">
    <property type="entry name" value="NAD(P)-binding Rossmann-fold domains"/>
    <property type="match status" value="1"/>
</dbReference>
<dbReference type="InterPro" id="IPR050463">
    <property type="entry name" value="Gfo/Idh/MocA_oxidrdct_glycsds"/>
</dbReference>
<dbReference type="Proteomes" id="UP000295341">
    <property type="component" value="Unassembled WGS sequence"/>
</dbReference>
<dbReference type="InterPro" id="IPR000683">
    <property type="entry name" value="Gfo/Idh/MocA-like_OxRdtase_N"/>
</dbReference>
<dbReference type="Gene3D" id="3.40.50.720">
    <property type="entry name" value="NAD(P)-binding Rossmann-like Domain"/>
    <property type="match status" value="1"/>
</dbReference>
<dbReference type="GO" id="GO:0016491">
    <property type="term" value="F:oxidoreductase activity"/>
    <property type="evidence" value="ECO:0007669"/>
    <property type="project" value="UniProtKB-KW"/>
</dbReference>
<evidence type="ECO:0000259" key="2">
    <source>
        <dbReference type="Pfam" id="PF01408"/>
    </source>
</evidence>
<reference evidence="4 5" key="1">
    <citation type="submission" date="2019-03" db="EMBL/GenBank/DDBJ databases">
        <title>Genomic Encyclopedia of Type Strains, Phase IV (KMG-IV): sequencing the most valuable type-strain genomes for metagenomic binning, comparative biology and taxonomic classification.</title>
        <authorList>
            <person name="Goeker M."/>
        </authorList>
    </citation>
    <scope>NUCLEOTIDE SEQUENCE [LARGE SCALE GENOMIC DNA]</scope>
    <source>
        <strain evidence="4 5">DSM 26377</strain>
    </source>
</reference>
<proteinExistence type="predicted"/>
<organism evidence="4 5">
    <name type="scientific">Panacagrimonas perspica</name>
    <dbReference type="NCBI Taxonomy" id="381431"/>
    <lineage>
        <taxon>Bacteria</taxon>
        <taxon>Pseudomonadati</taxon>
        <taxon>Pseudomonadota</taxon>
        <taxon>Gammaproteobacteria</taxon>
        <taxon>Nevskiales</taxon>
        <taxon>Nevskiaceae</taxon>
        <taxon>Panacagrimonas</taxon>
    </lineage>
</organism>
<dbReference type="EMBL" id="SOBT01000009">
    <property type="protein sequence ID" value="TDU28694.1"/>
    <property type="molecule type" value="Genomic_DNA"/>
</dbReference>
<evidence type="ECO:0000313" key="5">
    <source>
        <dbReference type="Proteomes" id="UP000295341"/>
    </source>
</evidence>
<dbReference type="InterPro" id="IPR036291">
    <property type="entry name" value="NAD(P)-bd_dom_sf"/>
</dbReference>
<evidence type="ECO:0000259" key="3">
    <source>
        <dbReference type="Pfam" id="PF22725"/>
    </source>
</evidence>
<dbReference type="RefSeq" id="WP_133882222.1">
    <property type="nucleotide sequence ID" value="NZ_MWIN01000002.1"/>
</dbReference>